<dbReference type="Pfam" id="PF11392">
    <property type="entry name" value="AllH"/>
    <property type="match status" value="1"/>
</dbReference>
<dbReference type="RefSeq" id="WP_207701660.1">
    <property type="nucleotide sequence ID" value="NZ_JAFREL020000004.1"/>
</dbReference>
<name>A0ABV0EYS5_9ENTE</name>
<dbReference type="EMBL" id="JAFREL020000004">
    <property type="protein sequence ID" value="MEO1772417.1"/>
    <property type="molecule type" value="Genomic_DNA"/>
</dbReference>
<evidence type="ECO:0000313" key="2">
    <source>
        <dbReference type="Proteomes" id="UP000664357"/>
    </source>
</evidence>
<sequence>MPVLVETSCLDQEIFDHSLAKRHWRVHSKFAHSFNIQDETRQYLAVIASEQKIHVPNGIYLSPSEFKHLAAEVQVDDCLLIQGLRVKFPQRHLLLTTRTYQSFQKELSADRTDAVWDRYVSEIKKVKKETGNHEPLAAVFTQINDFIQAIDRLCTDKFSMQRSGLQFLIGRGPGLTPTGDDMIIGHLAARLLLGRRNQKLERYLRNKIMAVTDLTTDVSKHYLLCSIDQRFNQSVLQLITEFGSNAGQISKRIQAVLATGHTSGADFLAGFTRTIHYFKEENHGK</sequence>
<dbReference type="InterPro" id="IPR021530">
    <property type="entry name" value="AllH-like"/>
</dbReference>
<comment type="caution">
    <text evidence="1">The sequence shown here is derived from an EMBL/GenBank/DDBJ whole genome shotgun (WGS) entry which is preliminary data.</text>
</comment>
<accession>A0ABV0EYS5</accession>
<gene>
    <name evidence="1" type="ORF">JZO67_004399</name>
</gene>
<reference evidence="1 2" key="1">
    <citation type="submission" date="2024-02" db="EMBL/GenBank/DDBJ databases">
        <title>The Genome Sequence of Enterococcus sp. DIV0159.</title>
        <authorList>
            <person name="Earl A."/>
            <person name="Manson A."/>
            <person name="Gilmore M."/>
            <person name="Sanders J."/>
            <person name="Shea T."/>
            <person name="Howe W."/>
            <person name="Livny J."/>
            <person name="Cuomo C."/>
            <person name="Neafsey D."/>
            <person name="Birren B."/>
        </authorList>
    </citation>
    <scope>NUCLEOTIDE SEQUENCE [LARGE SCALE GENOMIC DNA]</scope>
    <source>
        <strain evidence="1 2">665A</strain>
    </source>
</reference>
<protein>
    <recommendedName>
        <fullName evidence="3">DUF2877 domain-containing protein</fullName>
    </recommendedName>
</protein>
<evidence type="ECO:0000313" key="1">
    <source>
        <dbReference type="EMBL" id="MEO1772417.1"/>
    </source>
</evidence>
<proteinExistence type="predicted"/>
<organism evidence="1 2">
    <name type="scientific">Candidatus Enterococcus ferrettii</name>
    <dbReference type="NCBI Taxonomy" id="2815324"/>
    <lineage>
        <taxon>Bacteria</taxon>
        <taxon>Bacillati</taxon>
        <taxon>Bacillota</taxon>
        <taxon>Bacilli</taxon>
        <taxon>Lactobacillales</taxon>
        <taxon>Enterococcaceae</taxon>
        <taxon>Enterococcus</taxon>
    </lineage>
</organism>
<keyword evidence="2" id="KW-1185">Reference proteome</keyword>
<dbReference type="Proteomes" id="UP000664357">
    <property type="component" value="Unassembled WGS sequence"/>
</dbReference>
<evidence type="ECO:0008006" key="3">
    <source>
        <dbReference type="Google" id="ProtNLM"/>
    </source>
</evidence>